<gene>
    <name evidence="1" type="ORF">ACFQ19_11460</name>
</gene>
<proteinExistence type="predicted"/>
<sequence length="74" mass="8461">MSDEPIENLSEIADVINKANTVPSEILQVFIKQNCTVEEAKDLLNVILKVLDEGTQKYPERENELIKENLFKSQ</sequence>
<protein>
    <submittedName>
        <fullName evidence="1">Uncharacterized protein</fullName>
    </submittedName>
</protein>
<evidence type="ECO:0000313" key="2">
    <source>
        <dbReference type="Proteomes" id="UP001597041"/>
    </source>
</evidence>
<dbReference type="Proteomes" id="UP001597041">
    <property type="component" value="Unassembled WGS sequence"/>
</dbReference>
<evidence type="ECO:0000313" key="1">
    <source>
        <dbReference type="EMBL" id="MFD1066642.1"/>
    </source>
</evidence>
<reference evidence="2" key="1">
    <citation type="journal article" date="2019" name="Int. J. Syst. Evol. Microbiol.">
        <title>The Global Catalogue of Microorganisms (GCM) 10K type strain sequencing project: providing services to taxonomists for standard genome sequencing and annotation.</title>
        <authorList>
            <consortium name="The Broad Institute Genomics Platform"/>
            <consortium name="The Broad Institute Genome Sequencing Center for Infectious Disease"/>
            <person name="Wu L."/>
            <person name="Ma J."/>
        </authorList>
    </citation>
    <scope>NUCLEOTIDE SEQUENCE [LARGE SCALE GENOMIC DNA]</scope>
    <source>
        <strain evidence="2">CCUG 56608</strain>
    </source>
</reference>
<accession>A0ABW3NG30</accession>
<organism evidence="1 2">
    <name type="scientific">Oceanobacillus locisalsi</name>
    <dbReference type="NCBI Taxonomy" id="546107"/>
    <lineage>
        <taxon>Bacteria</taxon>
        <taxon>Bacillati</taxon>
        <taxon>Bacillota</taxon>
        <taxon>Bacilli</taxon>
        <taxon>Bacillales</taxon>
        <taxon>Bacillaceae</taxon>
        <taxon>Oceanobacillus</taxon>
    </lineage>
</organism>
<dbReference type="EMBL" id="JBHTKK010000013">
    <property type="protein sequence ID" value="MFD1066642.1"/>
    <property type="molecule type" value="Genomic_DNA"/>
</dbReference>
<name>A0ABW3NG30_9BACI</name>
<dbReference type="RefSeq" id="WP_379592221.1">
    <property type="nucleotide sequence ID" value="NZ_JBHTKK010000013.1"/>
</dbReference>
<comment type="caution">
    <text evidence="1">The sequence shown here is derived from an EMBL/GenBank/DDBJ whole genome shotgun (WGS) entry which is preliminary data.</text>
</comment>
<keyword evidence="2" id="KW-1185">Reference proteome</keyword>